<name>A0A7Z0CQQ2_9ACTN</name>
<dbReference type="RefSeq" id="WP_179650976.1">
    <property type="nucleotide sequence ID" value="NZ_CP022295.1"/>
</dbReference>
<dbReference type="Proteomes" id="UP000562045">
    <property type="component" value="Unassembled WGS sequence"/>
</dbReference>
<reference evidence="2 4" key="1">
    <citation type="submission" date="2017-06" db="EMBL/GenBank/DDBJ databases">
        <title>Complete Genome Sequence of the Soil Carbazole-Degrading Bacterium Nocardioides aromaticivorans IC177.</title>
        <authorList>
            <person name="Vejarano F."/>
            <person name="Suzuki-Minakuchi C."/>
            <person name="Ohtsubo Y."/>
            <person name="Tsuda M."/>
            <person name="Okada K."/>
            <person name="Nojiri H."/>
        </authorList>
    </citation>
    <scope>NUCLEOTIDE SEQUENCE [LARGE SCALE GENOMIC DNA]</scope>
    <source>
        <strain evidence="2 4">IC177</strain>
    </source>
</reference>
<dbReference type="EMBL" id="JACBZM010000001">
    <property type="protein sequence ID" value="NYI47057.1"/>
    <property type="molecule type" value="Genomic_DNA"/>
</dbReference>
<sequence>MATGPGIQEPLPSLLRRVLRGAVRDHALAERRRTHPAVLHVGIPRGEVRRLELGPDDRFDLALRTEVVETMARHHLAEGRVPLVWLTRMPDGHDEEDLAWAAAVTAASGELGVRLDLVVITRRSWRDPRSGAGQVWARVRPDPQA</sequence>
<evidence type="ECO:0000313" key="1">
    <source>
        <dbReference type="EMBL" id="NYI47057.1"/>
    </source>
</evidence>
<evidence type="ECO:0000313" key="3">
    <source>
        <dbReference type="Proteomes" id="UP000562045"/>
    </source>
</evidence>
<organism evidence="1 3">
    <name type="scientific">Nocardioides aromaticivorans</name>
    <dbReference type="NCBI Taxonomy" id="200618"/>
    <lineage>
        <taxon>Bacteria</taxon>
        <taxon>Bacillati</taxon>
        <taxon>Actinomycetota</taxon>
        <taxon>Actinomycetes</taxon>
        <taxon>Propionibacteriales</taxon>
        <taxon>Nocardioidaceae</taxon>
        <taxon>Nocardioides</taxon>
    </lineage>
</organism>
<evidence type="ECO:0000313" key="2">
    <source>
        <dbReference type="EMBL" id="QSR26201.1"/>
    </source>
</evidence>
<protein>
    <submittedName>
        <fullName evidence="1">Uncharacterized protein</fullName>
    </submittedName>
</protein>
<evidence type="ECO:0000313" key="4">
    <source>
        <dbReference type="Proteomes" id="UP000662818"/>
    </source>
</evidence>
<reference evidence="1 3" key="2">
    <citation type="submission" date="2020-07" db="EMBL/GenBank/DDBJ databases">
        <title>Sequencing the genomes of 1000 actinobacteria strains.</title>
        <authorList>
            <person name="Klenk H.-P."/>
        </authorList>
    </citation>
    <scope>NUCLEOTIDE SEQUENCE [LARGE SCALE GENOMIC DNA]</scope>
    <source>
        <strain evidence="1 3">DSM 15131</strain>
    </source>
</reference>
<gene>
    <name evidence="1" type="ORF">BJ993_004137</name>
    <name evidence="2" type="ORF">CFH99_11240</name>
</gene>
<accession>A0A7Z0CQQ2</accession>
<dbReference type="Proteomes" id="UP000662818">
    <property type="component" value="Chromosome"/>
</dbReference>
<dbReference type="EMBL" id="CP022295">
    <property type="protein sequence ID" value="QSR26201.1"/>
    <property type="molecule type" value="Genomic_DNA"/>
</dbReference>
<dbReference type="AlphaFoldDB" id="A0A7Z0CQQ2"/>
<proteinExistence type="predicted"/>
<keyword evidence="4" id="KW-1185">Reference proteome</keyword>